<dbReference type="PANTHER" id="PTHR23315:SF240">
    <property type="entry name" value="U-BOX DOMAIN-CONTAINING PROTEIN 5"/>
    <property type="match status" value="1"/>
</dbReference>
<dbReference type="AlphaFoldDB" id="A0A7N2M0S1"/>
<dbReference type="PANTHER" id="PTHR23315">
    <property type="entry name" value="U BOX DOMAIN-CONTAINING"/>
    <property type="match status" value="1"/>
</dbReference>
<feature type="domain" description="U-box" evidence="3">
    <location>
        <begin position="287"/>
        <end position="361"/>
    </location>
</feature>
<protein>
    <recommendedName>
        <fullName evidence="3">U-box domain-containing protein</fullName>
    </recommendedName>
</protein>
<dbReference type="InParanoid" id="A0A7N2M0S1"/>
<dbReference type="PROSITE" id="PS51698">
    <property type="entry name" value="U_BOX"/>
    <property type="match status" value="1"/>
</dbReference>
<reference evidence="4" key="2">
    <citation type="submission" date="2021-01" db="UniProtKB">
        <authorList>
            <consortium name="EnsemblPlants"/>
        </authorList>
    </citation>
    <scope>IDENTIFICATION</scope>
</reference>
<dbReference type="Pfam" id="PF04564">
    <property type="entry name" value="U-box"/>
    <property type="match status" value="1"/>
</dbReference>
<evidence type="ECO:0000259" key="3">
    <source>
        <dbReference type="PROSITE" id="PS51698"/>
    </source>
</evidence>
<reference evidence="4 5" key="1">
    <citation type="journal article" date="2016" name="G3 (Bethesda)">
        <title>First Draft Assembly and Annotation of the Genome of a California Endemic Oak Quercus lobata Nee (Fagaceae).</title>
        <authorList>
            <person name="Sork V.L."/>
            <person name="Fitz-Gibbon S.T."/>
            <person name="Puiu D."/>
            <person name="Crepeau M."/>
            <person name="Gugger P.F."/>
            <person name="Sherman R."/>
            <person name="Stevens K."/>
            <person name="Langley C.H."/>
            <person name="Pellegrini M."/>
            <person name="Salzberg S.L."/>
        </authorList>
    </citation>
    <scope>NUCLEOTIDE SEQUENCE [LARGE SCALE GENOMIC DNA]</scope>
    <source>
        <strain evidence="4 5">cv. SW786</strain>
    </source>
</reference>
<evidence type="ECO:0000256" key="1">
    <source>
        <dbReference type="ARBA" id="ARBA00004906"/>
    </source>
</evidence>
<dbReference type="InterPro" id="IPR003613">
    <property type="entry name" value="Ubox_domain"/>
</dbReference>
<dbReference type="EMBL" id="LRBV02000006">
    <property type="status" value="NOT_ANNOTATED_CDS"/>
    <property type="molecule type" value="Genomic_DNA"/>
</dbReference>
<dbReference type="SUPFAM" id="SSF57850">
    <property type="entry name" value="RING/U-box"/>
    <property type="match status" value="1"/>
</dbReference>
<evidence type="ECO:0000313" key="4">
    <source>
        <dbReference type="EnsemblPlants" id="QL06p046498:mrna"/>
    </source>
</evidence>
<dbReference type="CDD" id="cd16664">
    <property type="entry name" value="RING-Ubox_PUB"/>
    <property type="match status" value="1"/>
</dbReference>
<dbReference type="GO" id="GO:0016567">
    <property type="term" value="P:protein ubiquitination"/>
    <property type="evidence" value="ECO:0007669"/>
    <property type="project" value="UniProtKB-UniPathway"/>
</dbReference>
<dbReference type="InterPro" id="IPR045210">
    <property type="entry name" value="RING-Ubox_PUB"/>
</dbReference>
<dbReference type="Gramene" id="QL06p046498:mrna">
    <property type="protein sequence ID" value="QL06p046498:mrna"/>
    <property type="gene ID" value="QL06p046498"/>
</dbReference>
<proteinExistence type="predicted"/>
<evidence type="ECO:0000313" key="5">
    <source>
        <dbReference type="Proteomes" id="UP000594261"/>
    </source>
</evidence>
<dbReference type="SMART" id="SM00504">
    <property type="entry name" value="Ubox"/>
    <property type="match status" value="1"/>
</dbReference>
<organism evidence="4 5">
    <name type="scientific">Quercus lobata</name>
    <name type="common">Valley oak</name>
    <dbReference type="NCBI Taxonomy" id="97700"/>
    <lineage>
        <taxon>Eukaryota</taxon>
        <taxon>Viridiplantae</taxon>
        <taxon>Streptophyta</taxon>
        <taxon>Embryophyta</taxon>
        <taxon>Tracheophyta</taxon>
        <taxon>Spermatophyta</taxon>
        <taxon>Magnoliopsida</taxon>
        <taxon>eudicotyledons</taxon>
        <taxon>Gunneridae</taxon>
        <taxon>Pentapetalae</taxon>
        <taxon>rosids</taxon>
        <taxon>fabids</taxon>
        <taxon>Fagales</taxon>
        <taxon>Fagaceae</taxon>
        <taxon>Quercus</taxon>
    </lineage>
</organism>
<dbReference type="Proteomes" id="UP000594261">
    <property type="component" value="Chromosome 6"/>
</dbReference>
<evidence type="ECO:0000256" key="2">
    <source>
        <dbReference type="ARBA" id="ARBA00022679"/>
    </source>
</evidence>
<name>A0A7N2M0S1_QUELO</name>
<keyword evidence="2" id="KW-0808">Transferase</keyword>
<comment type="pathway">
    <text evidence="1">Protein modification; protein ubiquitination.</text>
</comment>
<dbReference type="GO" id="GO:0004842">
    <property type="term" value="F:ubiquitin-protein transferase activity"/>
    <property type="evidence" value="ECO:0007669"/>
    <property type="project" value="InterPro"/>
</dbReference>
<dbReference type="UniPathway" id="UPA00143"/>
<dbReference type="FunCoup" id="A0A7N2M0S1">
    <property type="interactions" value="1215"/>
</dbReference>
<dbReference type="InterPro" id="IPR013083">
    <property type="entry name" value="Znf_RING/FYVE/PHD"/>
</dbReference>
<dbReference type="Gene3D" id="3.30.40.10">
    <property type="entry name" value="Zinc/RING finger domain, C3HC4 (zinc finger)"/>
    <property type="match status" value="1"/>
</dbReference>
<dbReference type="OMA" id="ETSSYPC"/>
<dbReference type="EnsemblPlants" id="QL06p046498:mrna">
    <property type="protein sequence ID" value="QL06p046498:mrna"/>
    <property type="gene ID" value="QL06p046498"/>
</dbReference>
<sequence>MGEPRGKYFGIYKIISFLMGTDAAEVAEKLPDPCSFKGHFLMFTELLKLVDRISRIFPEIEAARPRCSAGIQSLCLLNCSIEKAKLLLQYCSESSKLYQAVRGDVMVSRFQRLRSLLEQSLGQIQTMCPVMLAMEISQIMDDLRSAKFSLDSSQEEAGKALRGLLTSTSDSFETSEVKAIQYAASTLHITSQNAILIEKQSIEKLIDKVSDSEATKKKTLKYLLYLLNKYGNLVLEDQSGNTCVQHEGAVASENRRKNSVHSESDEVESQIGYGHREAQFGVLSRAIPPEEFRCPISSRLMYDPVVIASGQTFERIWIQKWFDEGNDTCPKTKIKLAHLSLTPNTSLKDLTSKWCTRYGVTVTGPTMKPEVLHTWESSSVSSVSTGRSMDDIQLRLDLSNFSSGSLVTSFISDSPCTKIADCLSLTSMQTKDVHKFPSCAKINETDLKFLSELAELEWESQCEVVEDVKRHLNYTEENYYSLSYENFVEPLVRFMKDAFDRHDMIAQKAGCLLLFAFVSKVR</sequence>
<accession>A0A7N2M0S1</accession>
<keyword evidence="5" id="KW-1185">Reference proteome</keyword>